<feature type="compositionally biased region" description="Basic and acidic residues" evidence="5">
    <location>
        <begin position="65"/>
        <end position="95"/>
    </location>
</feature>
<dbReference type="InterPro" id="IPR011598">
    <property type="entry name" value="bHLH_dom"/>
</dbReference>
<dbReference type="InterPro" id="IPR024097">
    <property type="entry name" value="bHLH_ZIP_TF"/>
</dbReference>
<keyword evidence="3" id="KW-0804">Transcription</keyword>
<feature type="compositionally biased region" description="Polar residues" evidence="5">
    <location>
        <begin position="55"/>
        <end position="64"/>
    </location>
</feature>
<comment type="caution">
    <text evidence="7">The sequence shown here is derived from an EMBL/GenBank/DDBJ whole genome shotgun (WGS) entry which is preliminary data.</text>
</comment>
<organism evidence="7 8">
    <name type="scientific">Capsicum baccatum</name>
    <name type="common">Peruvian pepper</name>
    <dbReference type="NCBI Taxonomy" id="33114"/>
    <lineage>
        <taxon>Eukaryota</taxon>
        <taxon>Viridiplantae</taxon>
        <taxon>Streptophyta</taxon>
        <taxon>Embryophyta</taxon>
        <taxon>Tracheophyta</taxon>
        <taxon>Spermatophyta</taxon>
        <taxon>Magnoliopsida</taxon>
        <taxon>eudicotyledons</taxon>
        <taxon>Gunneridae</taxon>
        <taxon>Pentapetalae</taxon>
        <taxon>asterids</taxon>
        <taxon>lamiids</taxon>
        <taxon>Solanales</taxon>
        <taxon>Solanaceae</taxon>
        <taxon>Solanoideae</taxon>
        <taxon>Capsiceae</taxon>
        <taxon>Capsicum</taxon>
    </lineage>
</organism>
<comment type="subcellular location">
    <subcellularLocation>
        <location evidence="1">Nucleus</location>
    </subcellularLocation>
</comment>
<reference evidence="7 8" key="1">
    <citation type="journal article" date="2017" name="Genome Biol.">
        <title>New reference genome sequences of hot pepper reveal the massive evolution of plant disease-resistance genes by retroduplication.</title>
        <authorList>
            <person name="Kim S."/>
            <person name="Park J."/>
            <person name="Yeom S.I."/>
            <person name="Kim Y.M."/>
            <person name="Seo E."/>
            <person name="Kim K.T."/>
            <person name="Kim M.S."/>
            <person name="Lee J.M."/>
            <person name="Cheong K."/>
            <person name="Shin H.S."/>
            <person name="Kim S.B."/>
            <person name="Han K."/>
            <person name="Lee J."/>
            <person name="Park M."/>
            <person name="Lee H.A."/>
            <person name="Lee H.Y."/>
            <person name="Lee Y."/>
            <person name="Oh S."/>
            <person name="Lee J.H."/>
            <person name="Choi E."/>
            <person name="Choi E."/>
            <person name="Lee S.E."/>
            <person name="Jeon J."/>
            <person name="Kim H."/>
            <person name="Choi G."/>
            <person name="Song H."/>
            <person name="Lee J."/>
            <person name="Lee S.C."/>
            <person name="Kwon J.K."/>
            <person name="Lee H.Y."/>
            <person name="Koo N."/>
            <person name="Hong Y."/>
            <person name="Kim R.W."/>
            <person name="Kang W.H."/>
            <person name="Huh J.H."/>
            <person name="Kang B.C."/>
            <person name="Yang T.J."/>
            <person name="Lee Y.H."/>
            <person name="Bennetzen J.L."/>
            <person name="Choi D."/>
        </authorList>
    </citation>
    <scope>NUCLEOTIDE SEQUENCE [LARGE SCALE GENOMIC DNA]</scope>
    <source>
        <strain evidence="8">cv. PBC81</strain>
    </source>
</reference>
<dbReference type="PANTHER" id="PTHR12565:SF339">
    <property type="entry name" value="TRANSCRIPTION FACTOR BHLH62-LIKE"/>
    <property type="match status" value="1"/>
</dbReference>
<dbReference type="FunFam" id="4.10.280.10:FF:000002">
    <property type="entry name" value="Basic helix-loop-helix transcription factor"/>
    <property type="match status" value="1"/>
</dbReference>
<dbReference type="EMBL" id="MLFT02000012">
    <property type="protein sequence ID" value="PHT32812.1"/>
    <property type="molecule type" value="Genomic_DNA"/>
</dbReference>
<evidence type="ECO:0000256" key="1">
    <source>
        <dbReference type="ARBA" id="ARBA00004123"/>
    </source>
</evidence>
<accession>A0A2G2VIM2</accession>
<dbReference type="SUPFAM" id="SSF47459">
    <property type="entry name" value="HLH, helix-loop-helix DNA-binding domain"/>
    <property type="match status" value="1"/>
</dbReference>
<keyword evidence="8" id="KW-1185">Reference proteome</keyword>
<dbReference type="Proteomes" id="UP000224567">
    <property type="component" value="Unassembled WGS sequence"/>
</dbReference>
<evidence type="ECO:0000256" key="3">
    <source>
        <dbReference type="ARBA" id="ARBA00023163"/>
    </source>
</evidence>
<evidence type="ECO:0000313" key="7">
    <source>
        <dbReference type="EMBL" id="PHT32812.1"/>
    </source>
</evidence>
<evidence type="ECO:0000256" key="2">
    <source>
        <dbReference type="ARBA" id="ARBA00023015"/>
    </source>
</evidence>
<keyword evidence="2" id="KW-0805">Transcription regulation</keyword>
<sequence length="267" mass="30128">MCIKENEFGDSRENSSVCEQIPIEEIGIKCQNDANSMKGKSIPKRKAREIIAKNENVSTQNNESSSKRIKCDEKIGSDKEQNEENQKPQEPSKDYIHVRARRGQATDAHSLAERVRREKIGERMKFLQDLVPGCNKVTGKAVMLDEIINYVQSLQCQVEFLSMKLSNMNPTMDFNAESVTSKNMFQSVGSLHHNMNSSQTSVQEFPYGFQSQQGPNIQNLDGLVEQTPQVPTFFEDDLHSFIHMGFGQIQAQNFSGNVSTAQMKAEL</sequence>
<dbReference type="STRING" id="33114.A0A2G2VIM2"/>
<dbReference type="PROSITE" id="PS50888">
    <property type="entry name" value="BHLH"/>
    <property type="match status" value="1"/>
</dbReference>
<proteinExistence type="predicted"/>
<dbReference type="GO" id="GO:0005634">
    <property type="term" value="C:nucleus"/>
    <property type="evidence" value="ECO:0007669"/>
    <property type="project" value="UniProtKB-SubCell"/>
</dbReference>
<reference evidence="8" key="2">
    <citation type="journal article" date="2017" name="J. Anim. Genet.">
        <title>Multiple reference genome sequences of hot pepper reveal the massive evolution of plant disease resistance genes by retroduplication.</title>
        <authorList>
            <person name="Kim S."/>
            <person name="Park J."/>
            <person name="Yeom S.-I."/>
            <person name="Kim Y.-M."/>
            <person name="Seo E."/>
            <person name="Kim K.-T."/>
            <person name="Kim M.-S."/>
            <person name="Lee J.M."/>
            <person name="Cheong K."/>
            <person name="Shin H.-S."/>
            <person name="Kim S.-B."/>
            <person name="Han K."/>
            <person name="Lee J."/>
            <person name="Park M."/>
            <person name="Lee H.-A."/>
            <person name="Lee H.-Y."/>
            <person name="Lee Y."/>
            <person name="Oh S."/>
            <person name="Lee J.H."/>
            <person name="Choi E."/>
            <person name="Choi E."/>
            <person name="Lee S.E."/>
            <person name="Jeon J."/>
            <person name="Kim H."/>
            <person name="Choi G."/>
            <person name="Song H."/>
            <person name="Lee J."/>
            <person name="Lee S.-C."/>
            <person name="Kwon J.-K."/>
            <person name="Lee H.-Y."/>
            <person name="Koo N."/>
            <person name="Hong Y."/>
            <person name="Kim R.W."/>
            <person name="Kang W.-H."/>
            <person name="Huh J.H."/>
            <person name="Kang B.-C."/>
            <person name="Yang T.-J."/>
            <person name="Lee Y.-H."/>
            <person name="Bennetzen J.L."/>
            <person name="Choi D."/>
        </authorList>
    </citation>
    <scope>NUCLEOTIDE SEQUENCE [LARGE SCALE GENOMIC DNA]</scope>
    <source>
        <strain evidence="8">cv. PBC81</strain>
    </source>
</reference>
<dbReference type="GO" id="GO:0003700">
    <property type="term" value="F:DNA-binding transcription factor activity"/>
    <property type="evidence" value="ECO:0007669"/>
    <property type="project" value="TreeGrafter"/>
</dbReference>
<protein>
    <submittedName>
        <fullName evidence="7">Transcription factor bHLH77</fullName>
    </submittedName>
</protein>
<dbReference type="OrthoDB" id="775589at2759"/>
<dbReference type="InterPro" id="IPR036638">
    <property type="entry name" value="HLH_DNA-bd_sf"/>
</dbReference>
<dbReference type="CDD" id="cd18919">
    <property type="entry name" value="bHLH_AtBPE_like"/>
    <property type="match status" value="1"/>
</dbReference>
<dbReference type="Gene3D" id="4.10.280.10">
    <property type="entry name" value="Helix-loop-helix DNA-binding domain"/>
    <property type="match status" value="1"/>
</dbReference>
<dbReference type="SMART" id="SM00353">
    <property type="entry name" value="HLH"/>
    <property type="match status" value="1"/>
</dbReference>
<dbReference type="PANTHER" id="PTHR12565">
    <property type="entry name" value="STEROL REGULATORY ELEMENT-BINDING PROTEIN"/>
    <property type="match status" value="1"/>
</dbReference>
<dbReference type="GO" id="GO:0046983">
    <property type="term" value="F:protein dimerization activity"/>
    <property type="evidence" value="ECO:0007669"/>
    <property type="project" value="InterPro"/>
</dbReference>
<keyword evidence="4" id="KW-0539">Nucleus</keyword>
<evidence type="ECO:0000313" key="8">
    <source>
        <dbReference type="Proteomes" id="UP000224567"/>
    </source>
</evidence>
<gene>
    <name evidence="7" type="ORF">CQW23_29149</name>
</gene>
<evidence type="ECO:0000256" key="5">
    <source>
        <dbReference type="SAM" id="MobiDB-lite"/>
    </source>
</evidence>
<evidence type="ECO:0000259" key="6">
    <source>
        <dbReference type="PROSITE" id="PS50888"/>
    </source>
</evidence>
<dbReference type="AlphaFoldDB" id="A0A2G2VIM2"/>
<name>A0A2G2VIM2_CAPBA</name>
<dbReference type="Pfam" id="PF00010">
    <property type="entry name" value="HLH"/>
    <property type="match status" value="1"/>
</dbReference>
<feature type="domain" description="BHLH" evidence="6">
    <location>
        <begin position="104"/>
        <end position="154"/>
    </location>
</feature>
<evidence type="ECO:0000256" key="4">
    <source>
        <dbReference type="ARBA" id="ARBA00023242"/>
    </source>
</evidence>
<feature type="region of interest" description="Disordered" evidence="5">
    <location>
        <begin position="30"/>
        <end position="95"/>
    </location>
</feature>